<gene>
    <name evidence="4" type="ORF">CEUR00632_LOCUS20274</name>
</gene>
<organism evidence="4">
    <name type="scientific">Chlamydomonas euryale</name>
    <dbReference type="NCBI Taxonomy" id="1486919"/>
    <lineage>
        <taxon>Eukaryota</taxon>
        <taxon>Viridiplantae</taxon>
        <taxon>Chlorophyta</taxon>
        <taxon>core chlorophytes</taxon>
        <taxon>Chlorophyceae</taxon>
        <taxon>CS clade</taxon>
        <taxon>Chlamydomonadales</taxon>
        <taxon>Chlamydomonadaceae</taxon>
        <taxon>Chlamydomonas</taxon>
    </lineage>
</organism>
<dbReference type="InterPro" id="IPR029021">
    <property type="entry name" value="Prot-tyrosine_phosphatase-like"/>
</dbReference>
<dbReference type="InterPro" id="IPR057023">
    <property type="entry name" value="PTP-SAK"/>
</dbReference>
<dbReference type="SUPFAM" id="SSF52799">
    <property type="entry name" value="(Phosphotyrosine protein) phosphatases II"/>
    <property type="match status" value="1"/>
</dbReference>
<dbReference type="Pfam" id="PF22784">
    <property type="entry name" value="PTP-SAK"/>
    <property type="match status" value="1"/>
</dbReference>
<evidence type="ECO:0000259" key="3">
    <source>
        <dbReference type="PROSITE" id="PS50056"/>
    </source>
</evidence>
<dbReference type="InterPro" id="IPR000387">
    <property type="entry name" value="Tyr_Pase_dom"/>
</dbReference>
<dbReference type="PANTHER" id="PTHR23339">
    <property type="entry name" value="TYROSINE SPECIFIC PROTEIN PHOSPHATASE AND DUAL SPECIFICITY PROTEIN PHOSPHATASE"/>
    <property type="match status" value="1"/>
</dbReference>
<evidence type="ECO:0000256" key="1">
    <source>
        <dbReference type="ARBA" id="ARBA00022801"/>
    </source>
</evidence>
<evidence type="ECO:0000256" key="2">
    <source>
        <dbReference type="SAM" id="MobiDB-lite"/>
    </source>
</evidence>
<proteinExistence type="predicted"/>
<dbReference type="InterPro" id="IPR050561">
    <property type="entry name" value="PTP"/>
</dbReference>
<accession>A0A7R9W0G8</accession>
<name>A0A7R9W0G8_9CHLO</name>
<protein>
    <recommendedName>
        <fullName evidence="3">Tyrosine specific protein phosphatases domain-containing protein</fullName>
    </recommendedName>
</protein>
<evidence type="ECO:0000313" key="4">
    <source>
        <dbReference type="EMBL" id="CAD8309619.1"/>
    </source>
</evidence>
<feature type="domain" description="Tyrosine specific protein phosphatases" evidence="3">
    <location>
        <begin position="81"/>
        <end position="145"/>
    </location>
</feature>
<dbReference type="GO" id="GO:0016791">
    <property type="term" value="F:phosphatase activity"/>
    <property type="evidence" value="ECO:0007669"/>
    <property type="project" value="UniProtKB-ARBA"/>
</dbReference>
<dbReference type="Gene3D" id="3.90.190.10">
    <property type="entry name" value="Protein tyrosine phosphatase superfamily"/>
    <property type="match status" value="1"/>
</dbReference>
<reference evidence="4" key="1">
    <citation type="submission" date="2021-01" db="EMBL/GenBank/DDBJ databases">
        <authorList>
            <person name="Corre E."/>
            <person name="Pelletier E."/>
            <person name="Niang G."/>
            <person name="Scheremetjew M."/>
            <person name="Finn R."/>
            <person name="Kale V."/>
            <person name="Holt S."/>
            <person name="Cochrane G."/>
            <person name="Meng A."/>
            <person name="Brown T."/>
            <person name="Cohen L."/>
        </authorList>
    </citation>
    <scope>NUCLEOTIDE SEQUENCE</scope>
    <source>
        <strain evidence="4">CCMP219</strain>
    </source>
</reference>
<keyword evidence="1" id="KW-0378">Hydrolase</keyword>
<dbReference type="PROSITE" id="PS50056">
    <property type="entry name" value="TYR_PHOSPHATASE_2"/>
    <property type="match status" value="1"/>
</dbReference>
<sequence>MDGWMDGWDQWVLSPFWVHRRPCMPHTHDPETCMPHQNCSRPQSCHVHDYDQSVAKQRLAYVQFPIGELEAPHDFGAGAALVEDLAARVAAGEVVAMHCRGGIGRAGMIAACVLLRLGLAESAHQAVSEVRRLRSKLAIESRRQEAFVDAYWRHLSAAGVEAGGGAVVVTEGVSGTMAAGIAGGLADGRTAGSEDSDEAGVKAGNETACPNCGEAGGDARSGAGQGRRSCDKYAV</sequence>
<dbReference type="AlphaFoldDB" id="A0A7R9W0G8"/>
<dbReference type="EMBL" id="HBEC01043519">
    <property type="protein sequence ID" value="CAD8309619.1"/>
    <property type="molecule type" value="Transcribed_RNA"/>
</dbReference>
<feature type="region of interest" description="Disordered" evidence="2">
    <location>
        <begin position="189"/>
        <end position="235"/>
    </location>
</feature>